<proteinExistence type="predicted"/>
<protein>
    <submittedName>
        <fullName evidence="1">Phage tail assembly chaperone</fullName>
    </submittedName>
</protein>
<name>A0A370STT4_PSEJE</name>
<dbReference type="RefSeq" id="WP_115146415.1">
    <property type="nucleotide sequence ID" value="NZ_QRAV01000003.1"/>
</dbReference>
<sequence>MNLHNALFSASTRGVYVPGINSTDIPADVIEIPQTYWISLLQQLAVTAKVIGVRADNGYPILVDPPPPSAEAAADIERRWRTAQLAATDGLVARDRDELEDGGGTTLTTEHYAELQTYRRQLRDWPQGSFFPFSEHRPVAPSWLEAAF</sequence>
<reference evidence="1 2" key="1">
    <citation type="submission" date="2018-07" db="EMBL/GenBank/DDBJ databases">
        <title>Genome sequencing of rice bacterial endophytes.</title>
        <authorList>
            <person name="Venturi V."/>
        </authorList>
    </citation>
    <scope>NUCLEOTIDE SEQUENCE [LARGE SCALE GENOMIC DNA]</scope>
    <source>
        <strain evidence="1 2">E2333</strain>
    </source>
</reference>
<organism evidence="1 2">
    <name type="scientific">Pseudomonas jessenii</name>
    <dbReference type="NCBI Taxonomy" id="77298"/>
    <lineage>
        <taxon>Bacteria</taxon>
        <taxon>Pseudomonadati</taxon>
        <taxon>Pseudomonadota</taxon>
        <taxon>Gammaproteobacteria</taxon>
        <taxon>Pseudomonadales</taxon>
        <taxon>Pseudomonadaceae</taxon>
        <taxon>Pseudomonas</taxon>
    </lineage>
</organism>
<evidence type="ECO:0000313" key="1">
    <source>
        <dbReference type="EMBL" id="RDL23155.1"/>
    </source>
</evidence>
<gene>
    <name evidence="1" type="ORF">DEU51_103285</name>
</gene>
<dbReference type="AlphaFoldDB" id="A0A370STT4"/>
<dbReference type="EMBL" id="QRAV01000003">
    <property type="protein sequence ID" value="RDL23155.1"/>
    <property type="molecule type" value="Genomic_DNA"/>
</dbReference>
<accession>A0A370STT4</accession>
<evidence type="ECO:0000313" key="2">
    <source>
        <dbReference type="Proteomes" id="UP000255365"/>
    </source>
</evidence>
<dbReference type="Proteomes" id="UP000255365">
    <property type="component" value="Unassembled WGS sequence"/>
</dbReference>
<comment type="caution">
    <text evidence="1">The sequence shown here is derived from an EMBL/GenBank/DDBJ whole genome shotgun (WGS) entry which is preliminary data.</text>
</comment>